<organism evidence="1">
    <name type="scientific">Campylobacter lari</name>
    <dbReference type="NCBI Taxonomy" id="201"/>
    <lineage>
        <taxon>Bacteria</taxon>
        <taxon>Pseudomonadati</taxon>
        <taxon>Campylobacterota</taxon>
        <taxon>Epsilonproteobacteria</taxon>
        <taxon>Campylobacterales</taxon>
        <taxon>Campylobacteraceae</taxon>
        <taxon>Campylobacter</taxon>
    </lineage>
</organism>
<gene>
    <name evidence="1" type="ORF">A0Y42_02745</name>
</gene>
<sequence length="1017" mass="122464">MCINQNISNVKYFDSINQNINNIYSVNILSFIKQNEEYFYNGEFKKSFEILKEYKQDNSSDKKNNYLILINETKYYFDLCNYEKTKENLDYLEKEYKEFIDNSFKEIQLSLCMLTRDLNKFNNIKQYFLIEKQTNRSSEYFDFMYVLNTGSIEQAKELFNKLKEKEKSDFLKANLYAQSFFKEQNENDALLFIELCETLIKDNKLNFLQKKNILEMLYEIEKFFTRKYNRSILKNKNYIKNYQDILENIIKNDNLQYFGFDYQKYIKYNYCEILLSFEENDKFKEFYMNNKDELFNHFYFSYIDIVKNDIDHNMIQDKILETKDFKLMYDYITYCDIHKDKKAHSFLSSNYKLLDKHNLIFYFIKICLDKKFEVTQEIKHFIANTSESNIVYYFLNLKLKKIASSDELEKLYSKLDITLSCGFIKDIILFFQEQNFNSWTDIILKFKDKYNGLVELGLSYFYNNININQFENFIKNIDQTLYQKEISSIYLNYGEYKKSSKITQDLWNDKNLDKTILSKHTLYTLQNYYDNYKEILDNNLLAKAINYLKSDLDNLNLIELMQLLYHSLLFYKKIDTDIIFKLNKQLLECPINNLDQEIIDFICRIYDKYITNNNIDIVQDTILYDKNTRQAYISKSYYNKIDPSYNYINIIDGFEFDLKLKDDNYSRESIFSNIYFTIIAQKKLPNVHQINIDNNNPLESFIKEFKKFTFPIKQEREELISQFDNQNCYLFKLKNGLGFDYIELIPMLIEDENINFYSNKCIPWNVNKILTFSSIVLLQHINKLDVVLQRKDVFIPKSIILEILYKIQNIENSKNQEIYSLSSNGLLKIDNSKVKEKLEHILKLVDFKQIIDDTKHTISNLEDIPIELRREISIFSICCMNKYQFITEDRYFGFLAEKINTPQIVSNAMSLLIEEKDYIDKAILLDSKKYSYVFGEYMVYNINATCLYRNISSYNISNRDKQMIQIINKYGFLDNLKQYYKNTYEVLYPKINLPRNDFIKHNIELLLNLIEENNNAK</sequence>
<name>A0A5L8LMJ3_CAMLA</name>
<comment type="caution">
    <text evidence="1">The sequence shown here is derived from an EMBL/GenBank/DDBJ whole genome shotgun (WGS) entry which is preliminary data.</text>
</comment>
<protein>
    <recommendedName>
        <fullName evidence="2">RloD</fullName>
    </recommendedName>
</protein>
<dbReference type="AlphaFoldDB" id="A0A5L8LMJ3"/>
<evidence type="ECO:0000313" key="1">
    <source>
        <dbReference type="EMBL" id="EAK9939742.1"/>
    </source>
</evidence>
<proteinExistence type="predicted"/>
<accession>A0A5L8LMJ3</accession>
<evidence type="ECO:0008006" key="2">
    <source>
        <dbReference type="Google" id="ProtNLM"/>
    </source>
</evidence>
<reference evidence="1" key="1">
    <citation type="submission" date="2018-05" db="EMBL/GenBank/DDBJ databases">
        <authorList>
            <consortium name="PulseNet: The National Subtyping Network for Foodborne Disease Surveillance"/>
            <person name="Tarr C.L."/>
            <person name="Trees E."/>
            <person name="Katz L.S."/>
            <person name="Carleton-Romer H.A."/>
            <person name="Stroika S."/>
            <person name="Kucerova Z."/>
            <person name="Roache K.F."/>
            <person name="Sabol A.L."/>
            <person name="Besser J."/>
            <person name="Gerner-Smidt P."/>
        </authorList>
    </citation>
    <scope>NUCLEOTIDE SEQUENCE</scope>
    <source>
        <strain evidence="1">2008D-7097</strain>
    </source>
</reference>
<dbReference type="EMBL" id="AACKMK010000002">
    <property type="protein sequence ID" value="EAK9939742.1"/>
    <property type="molecule type" value="Genomic_DNA"/>
</dbReference>